<dbReference type="Proteomes" id="UP000631576">
    <property type="component" value="Unassembled WGS sequence"/>
</dbReference>
<evidence type="ECO:0000259" key="6">
    <source>
        <dbReference type="Pfam" id="PF00963"/>
    </source>
</evidence>
<keyword evidence="5" id="KW-0812">Transmembrane</keyword>
<accession>A0ABR7G8P8</accession>
<gene>
    <name evidence="7" type="ORF">H8S40_07685</name>
</gene>
<comment type="subcellular location">
    <subcellularLocation>
        <location evidence="1">Secreted</location>
    </subcellularLocation>
</comment>
<organism evidence="7 8">
    <name type="scientific">Ruminococcus hominis</name>
    <dbReference type="NCBI Taxonomy" id="2763065"/>
    <lineage>
        <taxon>Bacteria</taxon>
        <taxon>Bacillati</taxon>
        <taxon>Bacillota</taxon>
        <taxon>Clostridia</taxon>
        <taxon>Eubacteriales</taxon>
        <taxon>Oscillospiraceae</taxon>
        <taxon>Ruminococcus</taxon>
    </lineage>
</organism>
<keyword evidence="5" id="KW-1133">Transmembrane helix</keyword>
<evidence type="ECO:0000256" key="5">
    <source>
        <dbReference type="SAM" id="Phobius"/>
    </source>
</evidence>
<name>A0ABR7G8P8_9FIRM</name>
<feature type="domain" description="Cohesin" evidence="6">
    <location>
        <begin position="32"/>
        <end position="81"/>
    </location>
</feature>
<comment type="caution">
    <text evidence="7">The sequence shown here is derived from an EMBL/GenBank/DDBJ whole genome shotgun (WGS) entry which is preliminary data.</text>
</comment>
<dbReference type="Gene3D" id="2.60.40.680">
    <property type="match status" value="1"/>
</dbReference>
<dbReference type="RefSeq" id="WP_117989223.1">
    <property type="nucleotide sequence ID" value="NZ_JACOPE010000001.1"/>
</dbReference>
<dbReference type="CDD" id="cd08547">
    <property type="entry name" value="Type_II_cohesin"/>
    <property type="match status" value="1"/>
</dbReference>
<feature type="compositionally biased region" description="Acidic residues" evidence="4">
    <location>
        <begin position="410"/>
        <end position="432"/>
    </location>
</feature>
<evidence type="ECO:0000256" key="2">
    <source>
        <dbReference type="ARBA" id="ARBA00022525"/>
    </source>
</evidence>
<dbReference type="InterPro" id="IPR002102">
    <property type="entry name" value="Cohesin_dom"/>
</dbReference>
<dbReference type="InterPro" id="IPR008965">
    <property type="entry name" value="CBM2/CBM3_carb-bd_dom_sf"/>
</dbReference>
<evidence type="ECO:0000256" key="4">
    <source>
        <dbReference type="SAM" id="MobiDB-lite"/>
    </source>
</evidence>
<feature type="region of interest" description="Disordered" evidence="4">
    <location>
        <begin position="410"/>
        <end position="463"/>
    </location>
</feature>
<keyword evidence="5" id="KW-0472">Membrane</keyword>
<reference evidence="7 8" key="1">
    <citation type="submission" date="2020-08" db="EMBL/GenBank/DDBJ databases">
        <title>Genome public.</title>
        <authorList>
            <person name="Liu C."/>
            <person name="Sun Q."/>
        </authorList>
    </citation>
    <scope>NUCLEOTIDE SEQUENCE [LARGE SCALE GENOMIC DNA]</scope>
    <source>
        <strain evidence="7 8">NSJ-13</strain>
    </source>
</reference>
<keyword evidence="8" id="KW-1185">Reference proteome</keyword>
<feature type="compositionally biased region" description="Basic and acidic residues" evidence="4">
    <location>
        <begin position="454"/>
        <end position="463"/>
    </location>
</feature>
<keyword evidence="3" id="KW-0677">Repeat</keyword>
<protein>
    <recommendedName>
        <fullName evidence="6">Cohesin domain-containing protein</fullName>
    </recommendedName>
</protein>
<feature type="compositionally biased region" description="Basic residues" evidence="4">
    <location>
        <begin position="442"/>
        <end position="453"/>
    </location>
</feature>
<evidence type="ECO:0000313" key="8">
    <source>
        <dbReference type="Proteomes" id="UP000631576"/>
    </source>
</evidence>
<proteinExistence type="predicted"/>
<keyword evidence="2" id="KW-0964">Secreted</keyword>
<dbReference type="EMBL" id="JACOPE010000001">
    <property type="protein sequence ID" value="MBC5683448.1"/>
    <property type="molecule type" value="Genomic_DNA"/>
</dbReference>
<feature type="transmembrane region" description="Helical" evidence="5">
    <location>
        <begin position="338"/>
        <end position="360"/>
    </location>
</feature>
<evidence type="ECO:0000313" key="7">
    <source>
        <dbReference type="EMBL" id="MBC5683448.1"/>
    </source>
</evidence>
<sequence>MKKCISRGYMALVTALVVFLAYGIISFAAEGKVQITDTTGKVGEEITIPVSISTAGEPIGDGSLTLNYDSAMLEFVGGDNASGGDGVVSLNASGTGTETSLNYTIVFKCIGEGNTVLQSTGSTAYLFSDETLYLPDVSTNITIAAAGTSEQVLASGGDGLLEISGVQYTIYNDFTDALIPVGFSRTTVNYNGADYNAVVQDASGVKFVFVKSGDSDPIYAMYNESDNHFVLAKQVQLINDQYIYVLGEASNTDKLPKTFGETTLDMNGLVFPVWQDSENKEFYLVNALGPSGQIAFYQYDTTDKTYQRYVERTSEKVGETKEKGQLLDQIKNEVSDNLLKIAIIIVAIIIIMLIIIIVIASKLRNVTDELNQLYDDYDEKNDLPKKKTREQFIRKDDDYEIEYDDYMEEDHDAFMDDEYDDYDEFDDYDDESYETKPLPQTKNKKSASKKSSKKKYDIEFIDL</sequence>
<dbReference type="SUPFAM" id="SSF49384">
    <property type="entry name" value="Carbohydrate-binding domain"/>
    <property type="match status" value="1"/>
</dbReference>
<dbReference type="Pfam" id="PF00963">
    <property type="entry name" value="Cohesin"/>
    <property type="match status" value="1"/>
</dbReference>
<evidence type="ECO:0000256" key="3">
    <source>
        <dbReference type="ARBA" id="ARBA00022737"/>
    </source>
</evidence>
<evidence type="ECO:0000256" key="1">
    <source>
        <dbReference type="ARBA" id="ARBA00004613"/>
    </source>
</evidence>